<dbReference type="AlphaFoldDB" id="A0A081NLP5"/>
<dbReference type="GO" id="GO:0006526">
    <property type="term" value="P:L-arginine biosynthetic process"/>
    <property type="evidence" value="ECO:0007669"/>
    <property type="project" value="UniProtKB-KW"/>
</dbReference>
<evidence type="ECO:0000256" key="7">
    <source>
        <dbReference type="ARBA" id="ARBA00022801"/>
    </source>
</evidence>
<reference evidence="11 12" key="1">
    <citation type="submission" date="2014-06" db="EMBL/GenBank/DDBJ databases">
        <title>Whole Genome Sequences of Three Symbiotic Endozoicomonas Bacteria.</title>
        <authorList>
            <person name="Neave M.J."/>
            <person name="Apprill A."/>
            <person name="Voolstra C.R."/>
        </authorList>
    </citation>
    <scope>NUCLEOTIDE SEQUENCE [LARGE SCALE GENOMIC DNA]</scope>
    <source>
        <strain evidence="11 12">DSM 25634</strain>
    </source>
</reference>
<dbReference type="InterPro" id="IPR011650">
    <property type="entry name" value="Peptidase_M20_dimer"/>
</dbReference>
<keyword evidence="8" id="KW-0862">Zinc</keyword>
<protein>
    <submittedName>
        <fullName evidence="11">Acetylornithine deacetylase</fullName>
        <ecNumber evidence="11">3.5.1.16</ecNumber>
    </submittedName>
</protein>
<dbReference type="Proteomes" id="UP000028073">
    <property type="component" value="Unassembled WGS sequence"/>
</dbReference>
<dbReference type="Gene3D" id="3.40.630.10">
    <property type="entry name" value="Zn peptidases"/>
    <property type="match status" value="1"/>
</dbReference>
<dbReference type="GO" id="GO:0046872">
    <property type="term" value="F:metal ion binding"/>
    <property type="evidence" value="ECO:0007669"/>
    <property type="project" value="UniProtKB-KW"/>
</dbReference>
<keyword evidence="7 11" id="KW-0378">Hydrolase</keyword>
<comment type="subcellular location">
    <subcellularLocation>
        <location evidence="1">Cytoplasm</location>
    </subcellularLocation>
</comment>
<dbReference type="GO" id="GO:0005737">
    <property type="term" value="C:cytoplasm"/>
    <property type="evidence" value="ECO:0007669"/>
    <property type="project" value="UniProtKB-SubCell"/>
</dbReference>
<evidence type="ECO:0000256" key="5">
    <source>
        <dbReference type="ARBA" id="ARBA00022605"/>
    </source>
</evidence>
<dbReference type="Pfam" id="PF01546">
    <property type="entry name" value="Peptidase_M20"/>
    <property type="match status" value="1"/>
</dbReference>
<sequence length="384" mass="41824">MSGIQQPDLKAVLSRLIEIPSVSSTQSELDMGNMPVIHELAGWLETMGFCCEIMPIPGEPLKANLIATLGSGPGGLVLAGHTDTVPYNESLWQFDPFSLNESDNRFYGLGICDMKGFFGLVMEAVKDYLKAPLKAPLIILATADEESSMNGARALAAAGKPKGRYAVVGEPTGMQPVYMHKGIMMERVRILGQSGHSSNPALGKNAMETAHKVISEIMAFREELSQQYNNPGFTVPAPTINLGCIHGGDNPNRICGHCDLDFDVRLLPGMDSQELRENLRQRLLPIARADNVKLSLEAIHDSIDPFDGSADSPLVKTCEELTGYSAKSVAFTTEAPFFTRMGMDTVVLGPGDIDQAHQPDEYLSMDRVNPTIELLKSLIRRFCL</sequence>
<dbReference type="InterPro" id="IPR050072">
    <property type="entry name" value="Peptidase_M20A"/>
</dbReference>
<evidence type="ECO:0000256" key="8">
    <source>
        <dbReference type="ARBA" id="ARBA00022833"/>
    </source>
</evidence>
<evidence type="ECO:0000259" key="10">
    <source>
        <dbReference type="Pfam" id="PF07687"/>
    </source>
</evidence>
<organism evidence="11 12">
    <name type="scientific">Endozoicomonas numazuensis</name>
    <dbReference type="NCBI Taxonomy" id="1137799"/>
    <lineage>
        <taxon>Bacteria</taxon>
        <taxon>Pseudomonadati</taxon>
        <taxon>Pseudomonadota</taxon>
        <taxon>Gammaproteobacteria</taxon>
        <taxon>Oceanospirillales</taxon>
        <taxon>Endozoicomonadaceae</taxon>
        <taxon>Endozoicomonas</taxon>
    </lineage>
</organism>
<evidence type="ECO:0000313" key="11">
    <source>
        <dbReference type="EMBL" id="KEQ19368.1"/>
    </source>
</evidence>
<evidence type="ECO:0000256" key="1">
    <source>
        <dbReference type="ARBA" id="ARBA00004496"/>
    </source>
</evidence>
<comment type="caution">
    <text evidence="11">The sequence shown here is derived from an EMBL/GenBank/DDBJ whole genome shotgun (WGS) entry which is preliminary data.</text>
</comment>
<keyword evidence="3" id="KW-0963">Cytoplasm</keyword>
<comment type="similarity">
    <text evidence="2">Belongs to the peptidase M20A family. ArgE subfamily.</text>
</comment>
<dbReference type="CDD" id="cd03894">
    <property type="entry name" value="M20_ArgE"/>
    <property type="match status" value="1"/>
</dbReference>
<dbReference type="EC" id="3.5.1.16" evidence="11"/>
<keyword evidence="6" id="KW-0479">Metal-binding</keyword>
<evidence type="ECO:0000256" key="2">
    <source>
        <dbReference type="ARBA" id="ARBA00005691"/>
    </source>
</evidence>
<dbReference type="SUPFAM" id="SSF55031">
    <property type="entry name" value="Bacterial exopeptidase dimerisation domain"/>
    <property type="match status" value="1"/>
</dbReference>
<evidence type="ECO:0000256" key="9">
    <source>
        <dbReference type="ARBA" id="ARBA00023285"/>
    </source>
</evidence>
<dbReference type="STRING" id="1137799.GZ78_05240"/>
<keyword evidence="5" id="KW-0028">Amino-acid biosynthesis</keyword>
<dbReference type="NCBIfam" id="NF003474">
    <property type="entry name" value="PRK05111.1"/>
    <property type="match status" value="1"/>
</dbReference>
<keyword evidence="4" id="KW-0055">Arginine biosynthesis</keyword>
<dbReference type="MEROPS" id="M20.974"/>
<dbReference type="PANTHER" id="PTHR43808">
    <property type="entry name" value="ACETYLORNITHINE DEACETYLASE"/>
    <property type="match status" value="1"/>
</dbReference>
<name>A0A081NLP5_9GAMM</name>
<dbReference type="eggNOG" id="COG0624">
    <property type="taxonomic scope" value="Bacteria"/>
</dbReference>
<evidence type="ECO:0000256" key="6">
    <source>
        <dbReference type="ARBA" id="ARBA00022723"/>
    </source>
</evidence>
<accession>A0A081NLP5</accession>
<evidence type="ECO:0000256" key="4">
    <source>
        <dbReference type="ARBA" id="ARBA00022571"/>
    </source>
</evidence>
<dbReference type="SUPFAM" id="SSF53187">
    <property type="entry name" value="Zn-dependent exopeptidases"/>
    <property type="match status" value="1"/>
</dbReference>
<keyword evidence="9" id="KW-0170">Cobalt</keyword>
<evidence type="ECO:0000256" key="3">
    <source>
        <dbReference type="ARBA" id="ARBA00022490"/>
    </source>
</evidence>
<evidence type="ECO:0000313" key="12">
    <source>
        <dbReference type="Proteomes" id="UP000028073"/>
    </source>
</evidence>
<keyword evidence="12" id="KW-1185">Reference proteome</keyword>
<dbReference type="Pfam" id="PF07687">
    <property type="entry name" value="M20_dimer"/>
    <property type="match status" value="1"/>
</dbReference>
<dbReference type="EMBL" id="JOKH01000001">
    <property type="protein sequence ID" value="KEQ19368.1"/>
    <property type="molecule type" value="Genomic_DNA"/>
</dbReference>
<dbReference type="Gene3D" id="3.30.70.360">
    <property type="match status" value="1"/>
</dbReference>
<dbReference type="PANTHER" id="PTHR43808:SF1">
    <property type="entry name" value="ACETYLORNITHINE DEACETYLASE"/>
    <property type="match status" value="1"/>
</dbReference>
<dbReference type="RefSeq" id="WP_034833165.1">
    <property type="nucleotide sequence ID" value="NZ_JOKH01000001.1"/>
</dbReference>
<feature type="domain" description="Peptidase M20 dimerisation" evidence="10">
    <location>
        <begin position="178"/>
        <end position="286"/>
    </location>
</feature>
<dbReference type="InterPro" id="IPR002933">
    <property type="entry name" value="Peptidase_M20"/>
</dbReference>
<dbReference type="FunFam" id="3.30.70.360:FF:000003">
    <property type="entry name" value="Acetylornithine deacetylase"/>
    <property type="match status" value="1"/>
</dbReference>
<dbReference type="OrthoDB" id="3665926at2"/>
<dbReference type="GO" id="GO:0008777">
    <property type="term" value="F:acetylornithine deacetylase activity"/>
    <property type="evidence" value="ECO:0007669"/>
    <property type="project" value="UniProtKB-EC"/>
</dbReference>
<dbReference type="NCBIfam" id="TIGR01892">
    <property type="entry name" value="AcOrn-deacetyl"/>
    <property type="match status" value="1"/>
</dbReference>
<gene>
    <name evidence="11" type="ORF">GZ78_05240</name>
</gene>
<dbReference type="InterPro" id="IPR036264">
    <property type="entry name" value="Bact_exopeptidase_dim_dom"/>
</dbReference>
<dbReference type="InterPro" id="IPR010169">
    <property type="entry name" value="AcOrn-deacetyl"/>
</dbReference>
<proteinExistence type="inferred from homology"/>